<gene>
    <name evidence="1" type="ORF">BDR25DRAFT_313592</name>
</gene>
<evidence type="ECO:0000313" key="1">
    <source>
        <dbReference type="EMBL" id="KAF2471666.1"/>
    </source>
</evidence>
<dbReference type="Proteomes" id="UP000799755">
    <property type="component" value="Unassembled WGS sequence"/>
</dbReference>
<proteinExistence type="predicted"/>
<organism evidence="1 2">
    <name type="scientific">Lindgomyces ingoldianus</name>
    <dbReference type="NCBI Taxonomy" id="673940"/>
    <lineage>
        <taxon>Eukaryota</taxon>
        <taxon>Fungi</taxon>
        <taxon>Dikarya</taxon>
        <taxon>Ascomycota</taxon>
        <taxon>Pezizomycotina</taxon>
        <taxon>Dothideomycetes</taxon>
        <taxon>Pleosporomycetidae</taxon>
        <taxon>Pleosporales</taxon>
        <taxon>Lindgomycetaceae</taxon>
        <taxon>Lindgomyces</taxon>
    </lineage>
</organism>
<sequence length="567" mass="63262">MSTPPASIMNISPETGVHAQVPSPGYSAQAPNPTASSSSSKNKFSANTGTSKSLNGLSTSVLSQSVGGQTITRPAEYETFVHDSAQNFSHLKPLGSFLSWNSEAEAEITLVKFRKGLEPVFERSIPETDLETWLEKDTEQQLYVVENISPNVVRLLGGYFKIDPQFFVDYLDIVLLDESKKGKAREGRVAGPRPWYRLGDIENHLPSLRSVDGTKDHVFIRFVGPREYHPKVDGAAAIELRERLDPDPKSANVERIAGGHNPIQLDDSTVWPVALARHSAAAWFSRSPQATSGDWLKGVILLDPPFESSQASLDRQRSKYRSFANLPLPGQKKTPHDFRDTYLTSLLHCFRANEALKQANPSPIAVLQDVYRIVASEWIAVNAYLERDLNAIEWKFEQKTPDLDLLEILNKLFMLRRRTRKYQALVNDQLQLRLPDHWQNNSASAQDLVRAAMKTDFEQVQDLIRANDDRITQTTNLITSVMSVLEGQKSVAQNKRLTFLTILAAIFVPFNGVAAILGMQTTFGPGGKHFWGFWAISVGIVTCSVLVYGAIHNKFRPKKILGRVARG</sequence>
<comment type="caution">
    <text evidence="1">The sequence shown here is derived from an EMBL/GenBank/DDBJ whole genome shotgun (WGS) entry which is preliminary data.</text>
</comment>
<protein>
    <submittedName>
        <fullName evidence="1">Uncharacterized protein</fullName>
    </submittedName>
</protein>
<dbReference type="EMBL" id="MU003504">
    <property type="protein sequence ID" value="KAF2471666.1"/>
    <property type="molecule type" value="Genomic_DNA"/>
</dbReference>
<name>A0ACB6QZP0_9PLEO</name>
<reference evidence="1" key="1">
    <citation type="journal article" date="2020" name="Stud. Mycol.">
        <title>101 Dothideomycetes genomes: a test case for predicting lifestyles and emergence of pathogens.</title>
        <authorList>
            <person name="Haridas S."/>
            <person name="Albert R."/>
            <person name="Binder M."/>
            <person name="Bloem J."/>
            <person name="Labutti K."/>
            <person name="Salamov A."/>
            <person name="Andreopoulos B."/>
            <person name="Baker S."/>
            <person name="Barry K."/>
            <person name="Bills G."/>
            <person name="Bluhm B."/>
            <person name="Cannon C."/>
            <person name="Castanera R."/>
            <person name="Culley D."/>
            <person name="Daum C."/>
            <person name="Ezra D."/>
            <person name="Gonzalez J."/>
            <person name="Henrissat B."/>
            <person name="Kuo A."/>
            <person name="Liang C."/>
            <person name="Lipzen A."/>
            <person name="Lutzoni F."/>
            <person name="Magnuson J."/>
            <person name="Mondo S."/>
            <person name="Nolan M."/>
            <person name="Ohm R."/>
            <person name="Pangilinan J."/>
            <person name="Park H.-J."/>
            <person name="Ramirez L."/>
            <person name="Alfaro M."/>
            <person name="Sun H."/>
            <person name="Tritt A."/>
            <person name="Yoshinaga Y."/>
            <person name="Zwiers L.-H."/>
            <person name="Turgeon B."/>
            <person name="Goodwin S."/>
            <person name="Spatafora J."/>
            <person name="Crous P."/>
            <person name="Grigoriev I."/>
        </authorList>
    </citation>
    <scope>NUCLEOTIDE SEQUENCE</scope>
    <source>
        <strain evidence="1">ATCC 200398</strain>
    </source>
</reference>
<evidence type="ECO:0000313" key="2">
    <source>
        <dbReference type="Proteomes" id="UP000799755"/>
    </source>
</evidence>
<accession>A0ACB6QZP0</accession>
<keyword evidence="2" id="KW-1185">Reference proteome</keyword>